<dbReference type="SUPFAM" id="SSF48371">
    <property type="entry name" value="ARM repeat"/>
    <property type="match status" value="1"/>
</dbReference>
<dbReference type="InterPro" id="IPR011989">
    <property type="entry name" value="ARM-like"/>
</dbReference>
<proteinExistence type="inferred from homology"/>
<name>A0A0B1RUB1_OESDE</name>
<evidence type="ECO:0000256" key="3">
    <source>
        <dbReference type="ARBA" id="ARBA00022786"/>
    </source>
</evidence>
<dbReference type="InterPro" id="IPR013932">
    <property type="entry name" value="TATA-bd_TIP120"/>
</dbReference>
<evidence type="ECO:0000256" key="2">
    <source>
        <dbReference type="ARBA" id="ARBA00022737"/>
    </source>
</evidence>
<protein>
    <submittedName>
        <fullName evidence="5">HEAT repeat protein</fullName>
    </submittedName>
</protein>
<evidence type="ECO:0000256" key="1">
    <source>
        <dbReference type="ARBA" id="ARBA00007657"/>
    </source>
</evidence>
<gene>
    <name evidence="5" type="ORF">OESDEN_25627</name>
</gene>
<dbReference type="Pfam" id="PF08623">
    <property type="entry name" value="TIP120"/>
    <property type="match status" value="1"/>
</dbReference>
<keyword evidence="6" id="KW-1185">Reference proteome</keyword>
<dbReference type="GO" id="GO:0010265">
    <property type="term" value="P:SCF complex assembly"/>
    <property type="evidence" value="ECO:0007669"/>
    <property type="project" value="InterPro"/>
</dbReference>
<dbReference type="AlphaFoldDB" id="A0A0B1RUB1"/>
<reference evidence="5 6" key="1">
    <citation type="submission" date="2014-03" db="EMBL/GenBank/DDBJ databases">
        <title>Draft genome of the hookworm Oesophagostomum dentatum.</title>
        <authorList>
            <person name="Mitreva M."/>
        </authorList>
    </citation>
    <scope>NUCLEOTIDE SEQUENCE [LARGE SCALE GENOMIC DNA]</scope>
    <source>
        <strain evidence="5 6">OD-Hann</strain>
    </source>
</reference>
<evidence type="ECO:0000313" key="6">
    <source>
        <dbReference type="Proteomes" id="UP000053660"/>
    </source>
</evidence>
<keyword evidence="2" id="KW-0677">Repeat</keyword>
<evidence type="ECO:0000259" key="4">
    <source>
        <dbReference type="Pfam" id="PF08623"/>
    </source>
</evidence>
<dbReference type="Proteomes" id="UP000053660">
    <property type="component" value="Unassembled WGS sequence"/>
</dbReference>
<organism evidence="5 6">
    <name type="scientific">Oesophagostomum dentatum</name>
    <name type="common">Nodular worm</name>
    <dbReference type="NCBI Taxonomy" id="61180"/>
    <lineage>
        <taxon>Eukaryota</taxon>
        <taxon>Metazoa</taxon>
        <taxon>Ecdysozoa</taxon>
        <taxon>Nematoda</taxon>
        <taxon>Chromadorea</taxon>
        <taxon>Rhabditida</taxon>
        <taxon>Rhabditina</taxon>
        <taxon>Rhabditomorpha</taxon>
        <taxon>Strongyloidea</taxon>
        <taxon>Strongylidae</taxon>
        <taxon>Oesophagostomum</taxon>
    </lineage>
</organism>
<sequence>MIRTLVSNPIPGKPEFEELLDQLTAPVYDVPNLSRQAFQSISAATGVVAAASGDLEKARSLADKLADQLRNEKSTDAIRLFSVHALGELGRRCPQVYEKSHLEPEKLIIPAFNSNSEDLKAAAAQALGALAVGNHTRFLPFILNEIQTQPKRQYLLLHALKEVIGHESTNIVPIEVFRSRISEIWPVLVAHADGNEEVAECLGKLCVIDPHGLLPELKNLVTSPSARVRSAAVTAVKFMISDEKRPVDAVLQQCIGEFLQTMTDSDLNVRRVALVVLNSAAHNKPSLIRGLLDVLLPSVYSETQVRKELIREVEMGPFKHQVDDGLDLRKSAFECMYTLLESCLEKLEIFEFINYVENGLRDMHHDIRLLSYLMLMKLALLCPNQLVQRLDKICESLKTQLQIKPKTNAVKQEIDKQDELKRAVIRVVLALQKIPDAERHQQLSDVAAMMRSSPELRALTEVVQRDAMRTFAAGDVPMDTI</sequence>
<accession>A0A0B1RUB1</accession>
<evidence type="ECO:0000313" key="5">
    <source>
        <dbReference type="EMBL" id="KHJ74757.1"/>
    </source>
</evidence>
<dbReference type="InterPro" id="IPR016024">
    <property type="entry name" value="ARM-type_fold"/>
</dbReference>
<dbReference type="InterPro" id="IPR039852">
    <property type="entry name" value="CAND1/CAND2"/>
</dbReference>
<dbReference type="PANTHER" id="PTHR12696">
    <property type="entry name" value="TIP120"/>
    <property type="match status" value="1"/>
</dbReference>
<feature type="domain" description="TATA-binding protein interacting (TIP20)" evidence="4">
    <location>
        <begin position="287"/>
        <end position="445"/>
    </location>
</feature>
<comment type="similarity">
    <text evidence="1">Belongs to the CAND family.</text>
</comment>
<dbReference type="EMBL" id="KN613413">
    <property type="protein sequence ID" value="KHJ74757.1"/>
    <property type="molecule type" value="Genomic_DNA"/>
</dbReference>
<dbReference type="Gene3D" id="1.25.10.10">
    <property type="entry name" value="Leucine-rich Repeat Variant"/>
    <property type="match status" value="1"/>
</dbReference>
<dbReference type="OrthoDB" id="6260732at2759"/>
<keyword evidence="3" id="KW-0833">Ubl conjugation pathway</keyword>